<accession>A0A2P2M2I4</accession>
<dbReference type="EMBL" id="GGEC01043933">
    <property type="protein sequence ID" value="MBX24417.1"/>
    <property type="molecule type" value="Transcribed_RNA"/>
</dbReference>
<dbReference type="EMBL" id="GGEC01043935">
    <property type="protein sequence ID" value="MBX24419.1"/>
    <property type="molecule type" value="Transcribed_RNA"/>
</dbReference>
<sequence length="53" mass="5893">MAFFKMACTSISSCNCCCNLCTCDKEKHITYGNHYTVQSSEFPHATLGNYCGK</sequence>
<name>A0A2P2M2I4_RHIMU</name>
<dbReference type="EMBL" id="GGEC01043936">
    <property type="protein sequence ID" value="MBX24420.1"/>
    <property type="molecule type" value="Transcribed_RNA"/>
</dbReference>
<proteinExistence type="predicted"/>
<dbReference type="EMBL" id="GGEC01043940">
    <property type="protein sequence ID" value="MBX24424.1"/>
    <property type="molecule type" value="Transcribed_RNA"/>
</dbReference>
<organism evidence="1">
    <name type="scientific">Rhizophora mucronata</name>
    <name type="common">Asiatic mangrove</name>
    <dbReference type="NCBI Taxonomy" id="61149"/>
    <lineage>
        <taxon>Eukaryota</taxon>
        <taxon>Viridiplantae</taxon>
        <taxon>Streptophyta</taxon>
        <taxon>Embryophyta</taxon>
        <taxon>Tracheophyta</taxon>
        <taxon>Spermatophyta</taxon>
        <taxon>Magnoliopsida</taxon>
        <taxon>eudicotyledons</taxon>
        <taxon>Gunneridae</taxon>
        <taxon>Pentapetalae</taxon>
        <taxon>rosids</taxon>
        <taxon>fabids</taxon>
        <taxon>Malpighiales</taxon>
        <taxon>Rhizophoraceae</taxon>
        <taxon>Rhizophora</taxon>
    </lineage>
</organism>
<reference evidence="1" key="1">
    <citation type="submission" date="2018-02" db="EMBL/GenBank/DDBJ databases">
        <title>Rhizophora mucronata_Transcriptome.</title>
        <authorList>
            <person name="Meera S.P."/>
            <person name="Sreeshan A."/>
            <person name="Augustine A."/>
        </authorList>
    </citation>
    <scope>NUCLEOTIDE SEQUENCE</scope>
    <source>
        <tissue evidence="1">Leaf</tissue>
    </source>
</reference>
<dbReference type="AlphaFoldDB" id="A0A2P2M2I4"/>
<protein>
    <submittedName>
        <fullName evidence="1">Uncharacterized protein</fullName>
    </submittedName>
</protein>
<evidence type="ECO:0000313" key="1">
    <source>
        <dbReference type="EMBL" id="MBX24419.1"/>
    </source>
</evidence>